<evidence type="ECO:0000313" key="1">
    <source>
        <dbReference type="EMBL" id="KAH7160576.1"/>
    </source>
</evidence>
<dbReference type="AlphaFoldDB" id="A0A9P9FEZ6"/>
<comment type="caution">
    <text evidence="1">The sequence shown here is derived from an EMBL/GenBank/DDBJ whole genome shotgun (WGS) entry which is preliminary data.</text>
</comment>
<name>A0A9P9FEZ6_9HYPO</name>
<protein>
    <submittedName>
        <fullName evidence="1">Uncharacterized protein</fullName>
    </submittedName>
</protein>
<proteinExistence type="predicted"/>
<sequence>MASLTGFSGRKGGYQSDFAGIDNKPFSANDAPTVTDHIARLETTALAEDAARTARFAPVRLPVATTAKSFAASILYPKALFVAPMALIATAAKLAPAMGSAQRAATAAVTTLRRPSLRNRLVHPRTETMTATTTTILSVPVKAGVGVPTVLTTVIKAVATATTMVPARFLPRT</sequence>
<dbReference type="Proteomes" id="UP000717696">
    <property type="component" value="Unassembled WGS sequence"/>
</dbReference>
<keyword evidence="2" id="KW-1185">Reference proteome</keyword>
<reference evidence="1" key="1">
    <citation type="journal article" date="2021" name="Nat. Commun.">
        <title>Genetic determinants of endophytism in the Arabidopsis root mycobiome.</title>
        <authorList>
            <person name="Mesny F."/>
            <person name="Miyauchi S."/>
            <person name="Thiergart T."/>
            <person name="Pickel B."/>
            <person name="Atanasova L."/>
            <person name="Karlsson M."/>
            <person name="Huettel B."/>
            <person name="Barry K.W."/>
            <person name="Haridas S."/>
            <person name="Chen C."/>
            <person name="Bauer D."/>
            <person name="Andreopoulos W."/>
            <person name="Pangilinan J."/>
            <person name="LaButti K."/>
            <person name="Riley R."/>
            <person name="Lipzen A."/>
            <person name="Clum A."/>
            <person name="Drula E."/>
            <person name="Henrissat B."/>
            <person name="Kohler A."/>
            <person name="Grigoriev I.V."/>
            <person name="Martin F.M."/>
            <person name="Hacquard S."/>
        </authorList>
    </citation>
    <scope>NUCLEOTIDE SEQUENCE</scope>
    <source>
        <strain evidence="1">MPI-CAGE-AT-0021</strain>
    </source>
</reference>
<accession>A0A9P9FEZ6</accession>
<dbReference type="EMBL" id="JAGMUU010000002">
    <property type="protein sequence ID" value="KAH7160576.1"/>
    <property type="molecule type" value="Genomic_DNA"/>
</dbReference>
<evidence type="ECO:0000313" key="2">
    <source>
        <dbReference type="Proteomes" id="UP000717696"/>
    </source>
</evidence>
<organism evidence="1 2">
    <name type="scientific">Dactylonectria estremocensis</name>
    <dbReference type="NCBI Taxonomy" id="1079267"/>
    <lineage>
        <taxon>Eukaryota</taxon>
        <taxon>Fungi</taxon>
        <taxon>Dikarya</taxon>
        <taxon>Ascomycota</taxon>
        <taxon>Pezizomycotina</taxon>
        <taxon>Sordariomycetes</taxon>
        <taxon>Hypocreomycetidae</taxon>
        <taxon>Hypocreales</taxon>
        <taxon>Nectriaceae</taxon>
        <taxon>Dactylonectria</taxon>
    </lineage>
</organism>
<gene>
    <name evidence="1" type="ORF">B0J13DRAFT_519975</name>
</gene>